<evidence type="ECO:0000313" key="4">
    <source>
        <dbReference type="Proteomes" id="UP000433652"/>
    </source>
</evidence>
<feature type="signal peptide" evidence="1">
    <location>
        <begin position="1"/>
        <end position="20"/>
    </location>
</feature>
<evidence type="ECO:0000313" key="3">
    <source>
        <dbReference type="EMBL" id="MXO60577.1"/>
    </source>
</evidence>
<dbReference type="OrthoDB" id="9814204at2"/>
<comment type="caution">
    <text evidence="3">The sequence shown here is derived from an EMBL/GenBank/DDBJ whole genome shotgun (WGS) entry which is preliminary data.</text>
</comment>
<dbReference type="RefSeq" id="WP_159796653.1">
    <property type="nucleotide sequence ID" value="NZ_WTYM01000052.1"/>
</dbReference>
<evidence type="ECO:0000256" key="1">
    <source>
        <dbReference type="SAM" id="SignalP"/>
    </source>
</evidence>
<dbReference type="SUPFAM" id="SSF56601">
    <property type="entry name" value="beta-lactamase/transpeptidase-like"/>
    <property type="match status" value="1"/>
</dbReference>
<dbReference type="GO" id="GO:0016787">
    <property type="term" value="F:hydrolase activity"/>
    <property type="evidence" value="ECO:0007669"/>
    <property type="project" value="UniProtKB-KW"/>
</dbReference>
<dbReference type="PANTHER" id="PTHR43283:SF7">
    <property type="entry name" value="BETA-LACTAMASE-RELATED DOMAIN-CONTAINING PROTEIN"/>
    <property type="match status" value="1"/>
</dbReference>
<name>A0A6I4SZW2_9SPHN</name>
<protein>
    <submittedName>
        <fullName evidence="3">Serine hydrolase</fullName>
    </submittedName>
</protein>
<dbReference type="PROSITE" id="PS51257">
    <property type="entry name" value="PROKAR_LIPOPROTEIN"/>
    <property type="match status" value="1"/>
</dbReference>
<dbReference type="InterPro" id="IPR012338">
    <property type="entry name" value="Beta-lactam/transpept-like"/>
</dbReference>
<reference evidence="3 4" key="1">
    <citation type="submission" date="2019-12" db="EMBL/GenBank/DDBJ databases">
        <title>Genomic-based taxomic classification of the family Erythrobacteraceae.</title>
        <authorList>
            <person name="Xu L."/>
        </authorList>
    </citation>
    <scope>NUCLEOTIDE SEQUENCE [LARGE SCALE GENOMIC DNA]</scope>
    <source>
        <strain evidence="3 4">MCCC 1K01500</strain>
    </source>
</reference>
<feature type="domain" description="Beta-lactamase-related" evidence="2">
    <location>
        <begin position="70"/>
        <end position="367"/>
    </location>
</feature>
<keyword evidence="4" id="KW-1185">Reference proteome</keyword>
<evidence type="ECO:0000259" key="2">
    <source>
        <dbReference type="Pfam" id="PF00144"/>
    </source>
</evidence>
<dbReference type="AlphaFoldDB" id="A0A6I4SZW2"/>
<sequence>MTPPRFPSLAAALLPALMLAACGDSGPPPEPPLPPGALEAVSADPGVAREKLARAVDTLFTDKGIGETRAVLVLHNGEIAAERYAEGYGKQTPFIGWSMSKTVTGLLVGALVAEGRLHLDRSPPIPGWQRTGDPRGEITLRQLMQMRSGLRHQEMADPIYTSGEVRMMFLDGRDDMADWAEAAPLDHEAGRHFQYSTPTAMILSDIAARILAPDGSADERRQAVDDFMVSRLSGPLRAPSLRGEYDASGTMLGGSMIWATARDWAKVGELMRHKGSVRGTQLVPRSWVEFMTRPSPRKADYGAMTWLNRTSDSEKVVLFPDQGPSDAFSLVGHLGQYVIVSPSQGLTIVRLGHTEDSKRRPLVDDLAKIAALYPVTK</sequence>
<dbReference type="InterPro" id="IPR050789">
    <property type="entry name" value="Diverse_Enzym_Activities"/>
</dbReference>
<dbReference type="PANTHER" id="PTHR43283">
    <property type="entry name" value="BETA-LACTAMASE-RELATED"/>
    <property type="match status" value="1"/>
</dbReference>
<organism evidence="3 4">
    <name type="scientific">Croceibacterium salegens</name>
    <dbReference type="NCBI Taxonomy" id="1737568"/>
    <lineage>
        <taxon>Bacteria</taxon>
        <taxon>Pseudomonadati</taxon>
        <taxon>Pseudomonadota</taxon>
        <taxon>Alphaproteobacteria</taxon>
        <taxon>Sphingomonadales</taxon>
        <taxon>Erythrobacteraceae</taxon>
        <taxon>Croceibacterium</taxon>
    </lineage>
</organism>
<keyword evidence="3" id="KW-0378">Hydrolase</keyword>
<gene>
    <name evidence="3" type="ORF">GRI89_13610</name>
</gene>
<dbReference type="InterPro" id="IPR001466">
    <property type="entry name" value="Beta-lactam-related"/>
</dbReference>
<feature type="chain" id="PRO_5026207468" evidence="1">
    <location>
        <begin position="21"/>
        <end position="377"/>
    </location>
</feature>
<accession>A0A6I4SZW2</accession>
<dbReference type="Gene3D" id="3.40.710.10">
    <property type="entry name" value="DD-peptidase/beta-lactamase superfamily"/>
    <property type="match status" value="1"/>
</dbReference>
<dbReference type="EMBL" id="WTYM01000052">
    <property type="protein sequence ID" value="MXO60577.1"/>
    <property type="molecule type" value="Genomic_DNA"/>
</dbReference>
<dbReference type="Proteomes" id="UP000433652">
    <property type="component" value="Unassembled WGS sequence"/>
</dbReference>
<dbReference type="Pfam" id="PF00144">
    <property type="entry name" value="Beta-lactamase"/>
    <property type="match status" value="1"/>
</dbReference>
<proteinExistence type="predicted"/>
<keyword evidence="1" id="KW-0732">Signal</keyword>